<dbReference type="InterPro" id="IPR048631">
    <property type="entry name" value="SecD_1st"/>
</dbReference>
<evidence type="ECO:0000313" key="16">
    <source>
        <dbReference type="EMBL" id="BBP43200.1"/>
    </source>
</evidence>
<keyword evidence="3 11" id="KW-1003">Cell membrane</keyword>
<keyword evidence="17" id="KW-1185">Reference proteome</keyword>
<dbReference type="GO" id="GO:0065002">
    <property type="term" value="P:intracellular protein transmembrane transport"/>
    <property type="evidence" value="ECO:0007669"/>
    <property type="project" value="UniProtKB-UniRule"/>
</dbReference>
<dbReference type="InterPro" id="IPR022646">
    <property type="entry name" value="SecD/SecF_CS"/>
</dbReference>
<feature type="domain" description="SecD export protein N-terminal TM" evidence="13">
    <location>
        <begin position="11"/>
        <end position="111"/>
    </location>
</feature>
<evidence type="ECO:0000259" key="13">
    <source>
        <dbReference type="Pfam" id="PF13721"/>
    </source>
</evidence>
<dbReference type="EMBL" id="AP021888">
    <property type="protein sequence ID" value="BBP43200.1"/>
    <property type="molecule type" value="Genomic_DNA"/>
</dbReference>
<evidence type="ECO:0000256" key="1">
    <source>
        <dbReference type="ARBA" id="ARBA00004651"/>
    </source>
</evidence>
<dbReference type="InterPro" id="IPR027398">
    <property type="entry name" value="SecD-TM"/>
</dbReference>
<dbReference type="Gene3D" id="3.30.1360.200">
    <property type="match status" value="1"/>
</dbReference>
<feature type="transmembrane region" description="Helical" evidence="11">
    <location>
        <begin position="467"/>
        <end position="484"/>
    </location>
</feature>
<feature type="domain" description="Protein export membrane protein SecD/SecF C-terminal" evidence="12">
    <location>
        <begin position="447"/>
        <end position="616"/>
    </location>
</feature>
<dbReference type="Proteomes" id="UP000501466">
    <property type="component" value="Chromosome"/>
</dbReference>
<reference evidence="17" key="1">
    <citation type="submission" date="2019-11" db="EMBL/GenBank/DDBJ databases">
        <title>Isolation and characterization of two novel species in the genus Thiomicrorhabdus.</title>
        <authorList>
            <person name="Mochizuki J."/>
            <person name="Kojima H."/>
            <person name="Fukui M."/>
        </authorList>
    </citation>
    <scope>NUCLEOTIDE SEQUENCE [LARGE SCALE GENOMIC DNA]</scope>
    <source>
        <strain evidence="17">AkT22</strain>
    </source>
</reference>
<dbReference type="NCBIfam" id="TIGR00916">
    <property type="entry name" value="2A0604s01"/>
    <property type="match status" value="1"/>
</dbReference>
<feature type="transmembrane region" description="Helical" evidence="11">
    <location>
        <begin position="519"/>
        <end position="541"/>
    </location>
</feature>
<comment type="subcellular location">
    <subcellularLocation>
        <location evidence="1 11">Cell membrane</location>
        <topology evidence="1 11">Multi-pass membrane protein</topology>
    </subcellularLocation>
</comment>
<dbReference type="GO" id="GO:0043952">
    <property type="term" value="P:protein transport by the Sec complex"/>
    <property type="evidence" value="ECO:0007669"/>
    <property type="project" value="UniProtKB-UniRule"/>
</dbReference>
<keyword evidence="2 11" id="KW-0813">Transport</keyword>
<dbReference type="InterPro" id="IPR048634">
    <property type="entry name" value="SecD_SecF_C"/>
</dbReference>
<dbReference type="PANTHER" id="PTHR30081:SF1">
    <property type="entry name" value="PROTEIN TRANSLOCASE SUBUNIT SECD"/>
    <property type="match status" value="1"/>
</dbReference>
<organism evidence="16 17">
    <name type="scientific">Thiosulfativibrio zosterae</name>
    <dbReference type="NCBI Taxonomy" id="2675053"/>
    <lineage>
        <taxon>Bacteria</taxon>
        <taxon>Pseudomonadati</taxon>
        <taxon>Pseudomonadota</taxon>
        <taxon>Gammaproteobacteria</taxon>
        <taxon>Thiotrichales</taxon>
        <taxon>Piscirickettsiaceae</taxon>
        <taxon>Thiosulfativibrio</taxon>
    </lineage>
</organism>
<evidence type="ECO:0000259" key="14">
    <source>
        <dbReference type="Pfam" id="PF21760"/>
    </source>
</evidence>
<keyword evidence="8 11" id="KW-0472">Membrane</keyword>
<feature type="transmembrane region" description="Helical" evidence="11">
    <location>
        <begin position="491"/>
        <end position="513"/>
    </location>
</feature>
<feature type="transmembrane region" description="Helical" evidence="11">
    <location>
        <begin position="18"/>
        <end position="37"/>
    </location>
</feature>
<evidence type="ECO:0000256" key="5">
    <source>
        <dbReference type="ARBA" id="ARBA00022927"/>
    </source>
</evidence>
<evidence type="ECO:0000256" key="9">
    <source>
        <dbReference type="ARBA" id="ARBA00060774"/>
    </source>
</evidence>
<evidence type="ECO:0000256" key="6">
    <source>
        <dbReference type="ARBA" id="ARBA00022989"/>
    </source>
</evidence>
<dbReference type="GO" id="GO:0015450">
    <property type="term" value="F:protein-transporting ATPase activity"/>
    <property type="evidence" value="ECO:0007669"/>
    <property type="project" value="InterPro"/>
</dbReference>
<dbReference type="Pfam" id="PF02355">
    <property type="entry name" value="SecD_SecF_C"/>
    <property type="match status" value="1"/>
</dbReference>
<dbReference type="HAMAP" id="MF_01463_B">
    <property type="entry name" value="SecD_B"/>
    <property type="match status" value="1"/>
</dbReference>
<keyword evidence="5 11" id="KW-0653">Protein transport</keyword>
<dbReference type="Pfam" id="PF22599">
    <property type="entry name" value="SecDF_P1_head"/>
    <property type="match status" value="1"/>
</dbReference>
<dbReference type="InterPro" id="IPR055344">
    <property type="entry name" value="SecD_SecF_C_bact"/>
</dbReference>
<comment type="similarity">
    <text evidence="9 11">Belongs to the SecD/SecF family. SecD subfamily.</text>
</comment>
<evidence type="ECO:0000313" key="17">
    <source>
        <dbReference type="Proteomes" id="UP000501466"/>
    </source>
</evidence>
<dbReference type="GO" id="GO:0006605">
    <property type="term" value="P:protein targeting"/>
    <property type="evidence" value="ECO:0007669"/>
    <property type="project" value="UniProtKB-UniRule"/>
</dbReference>
<dbReference type="InterPro" id="IPR054384">
    <property type="entry name" value="SecDF_P1_head"/>
</dbReference>
<evidence type="ECO:0000256" key="2">
    <source>
        <dbReference type="ARBA" id="ARBA00022448"/>
    </source>
</evidence>
<dbReference type="RefSeq" id="WP_173291024.1">
    <property type="nucleotide sequence ID" value="NZ_AP021888.1"/>
</dbReference>
<dbReference type="Gene3D" id="3.30.70.3400">
    <property type="match status" value="2"/>
</dbReference>
<dbReference type="KEGG" id="tzo:THMIRHAT_09460"/>
<dbReference type="Pfam" id="PF07549">
    <property type="entry name" value="Sec_GG"/>
    <property type="match status" value="1"/>
</dbReference>
<feature type="transmembrane region" description="Helical" evidence="11">
    <location>
        <begin position="561"/>
        <end position="583"/>
    </location>
</feature>
<feature type="transmembrane region" description="Helical" evidence="11">
    <location>
        <begin position="589"/>
        <end position="617"/>
    </location>
</feature>
<gene>
    <name evidence="11 16" type="primary">secD</name>
    <name evidence="16" type="ORF">THMIRHAT_09460</name>
</gene>
<keyword evidence="6 11" id="KW-1133">Transmembrane helix</keyword>
<feature type="domain" description="Protein translocase subunit SecDF P1" evidence="14">
    <location>
        <begin position="238"/>
        <end position="296"/>
    </location>
</feature>
<dbReference type="NCBIfam" id="TIGR01129">
    <property type="entry name" value="secD"/>
    <property type="match status" value="1"/>
</dbReference>
<evidence type="ECO:0000259" key="12">
    <source>
        <dbReference type="Pfam" id="PF02355"/>
    </source>
</evidence>
<dbReference type="SUPFAM" id="SSF82866">
    <property type="entry name" value="Multidrug efflux transporter AcrB transmembrane domain"/>
    <property type="match status" value="1"/>
</dbReference>
<dbReference type="InterPro" id="IPR022813">
    <property type="entry name" value="SecD/SecF_arch_bac"/>
</dbReference>
<evidence type="ECO:0000256" key="11">
    <source>
        <dbReference type="HAMAP-Rule" id="MF_01463"/>
    </source>
</evidence>
<proteinExistence type="inferred from homology"/>
<evidence type="ECO:0000256" key="10">
    <source>
        <dbReference type="ARBA" id="ARBA00068220"/>
    </source>
</evidence>
<comment type="function">
    <text evidence="11">Part of the Sec protein translocase complex. Interacts with the SecYEG preprotein conducting channel. SecDF uses the proton motive force (PMF) to complete protein translocation after the ATP-dependent function of SecA.</text>
</comment>
<dbReference type="PANTHER" id="PTHR30081">
    <property type="entry name" value="PROTEIN-EXPORT MEMBRANE PROTEIN SEC"/>
    <property type="match status" value="1"/>
</dbReference>
<protein>
    <recommendedName>
        <fullName evidence="10 11">Protein translocase subunit SecD</fullName>
    </recommendedName>
</protein>
<dbReference type="Gene3D" id="1.20.1640.10">
    <property type="entry name" value="Multidrug efflux transporter AcrB transmembrane domain"/>
    <property type="match status" value="1"/>
</dbReference>
<evidence type="ECO:0000259" key="15">
    <source>
        <dbReference type="Pfam" id="PF22599"/>
    </source>
</evidence>
<keyword evidence="7 11" id="KW-0811">Translocation</keyword>
<sequence length="627" mass="68543">MFQTQAPIISNQYPAWKYFLLIVMTVLGLTYALPNIFGDDPAVQISPAKSVQFDASTQQKVTEALTQAGIAPKSVQFENGQFLIRLNNSDDQLKTKSVVKDLIGRQGVVALNLAPATPDFLRALGGQPMYLGLDLRGGVHFLMDVDMEAAVEKSYQRYLDEIRALLRNEKVRYLGIAYENQELMIKFRDLDGLAQAQTLLSNQYGREFLLTENTATAAPNLSVKLQPAAIKEAQAYALKQNITTLRNRINELGVAEPVIQQQGDRRIVVQLPGVQDTARAKEILGATATLEFRLVEEKGDPYQAKKTGYAPNGSEIYQFRDGRPILLQRRIIISGDNVINAQSGIDPQSGSPEVSITLDGVGGRKMMSVTKENIGNRMAVVFIENRTETTEVNGEKVKKRISTQDVINAATIRGQFSTRFQITGLDNPQEAQDLALLLRAGALAAPMEIVEERTIGPSLGKDNIEQGFMSVVVGFILVLILMAWRYKTFGLIANLALTLNLVLIFAVLSLLQATLTMPGIAGIVLTVGMAVDANVLIFERIREELKVSSIQSAIYAGYEKAFVTIADANITTLLAAIVLFSFGTGPIKGFAITLSIGIITSMFTAILGTRAIVNLLYGNKPVQKLSI</sequence>
<evidence type="ECO:0000256" key="3">
    <source>
        <dbReference type="ARBA" id="ARBA00022475"/>
    </source>
</evidence>
<accession>A0A6F8PMH4</accession>
<dbReference type="AlphaFoldDB" id="A0A6F8PMH4"/>
<feature type="domain" description="SecDF P1 head subdomain" evidence="15">
    <location>
        <begin position="315"/>
        <end position="445"/>
    </location>
</feature>
<dbReference type="InterPro" id="IPR005791">
    <property type="entry name" value="SecD"/>
</dbReference>
<evidence type="ECO:0000256" key="4">
    <source>
        <dbReference type="ARBA" id="ARBA00022692"/>
    </source>
</evidence>
<keyword evidence="4 11" id="KW-0812">Transmembrane</keyword>
<dbReference type="FunFam" id="3.30.70.3400:FF:000003">
    <property type="entry name" value="Preprotein translocase subunit SecD"/>
    <property type="match status" value="1"/>
</dbReference>
<dbReference type="Pfam" id="PF13721">
    <property type="entry name" value="SecD-TM1"/>
    <property type="match status" value="1"/>
</dbReference>
<dbReference type="FunFam" id="1.20.1640.10:FF:000004">
    <property type="entry name" value="Protein translocase subunit SecD"/>
    <property type="match status" value="1"/>
</dbReference>
<dbReference type="GO" id="GO:0005886">
    <property type="term" value="C:plasma membrane"/>
    <property type="evidence" value="ECO:0007669"/>
    <property type="project" value="UniProtKB-SubCell"/>
</dbReference>
<dbReference type="Pfam" id="PF21760">
    <property type="entry name" value="SecD_1st"/>
    <property type="match status" value="1"/>
</dbReference>
<name>A0A6F8PMH4_9GAMM</name>
<evidence type="ECO:0000256" key="7">
    <source>
        <dbReference type="ARBA" id="ARBA00023010"/>
    </source>
</evidence>
<comment type="subunit">
    <text evidence="11">Forms a complex with SecF. Part of the essential Sec protein translocation apparatus which comprises SecA, SecYEG and auxiliary proteins SecDF-YajC and YidC.</text>
</comment>
<evidence type="ECO:0000256" key="8">
    <source>
        <dbReference type="ARBA" id="ARBA00023136"/>
    </source>
</evidence>
<dbReference type="FunFam" id="3.30.1360.200:FF:000001">
    <property type="entry name" value="Protein translocase subunit SecD"/>
    <property type="match status" value="1"/>
</dbReference>